<dbReference type="EMBL" id="BARU01043237">
    <property type="protein sequence ID" value="GAH79187.1"/>
    <property type="molecule type" value="Genomic_DNA"/>
</dbReference>
<comment type="caution">
    <text evidence="2">The sequence shown here is derived from an EMBL/GenBank/DDBJ whole genome shotgun (WGS) entry which is preliminary data.</text>
</comment>
<evidence type="ECO:0000313" key="2">
    <source>
        <dbReference type="EMBL" id="GAH79187.1"/>
    </source>
</evidence>
<evidence type="ECO:0000259" key="1">
    <source>
        <dbReference type="Pfam" id="PF00079"/>
    </source>
</evidence>
<proteinExistence type="predicted"/>
<dbReference type="GO" id="GO:0004867">
    <property type="term" value="F:serine-type endopeptidase inhibitor activity"/>
    <property type="evidence" value="ECO:0007669"/>
    <property type="project" value="InterPro"/>
</dbReference>
<feature type="non-terminal residue" evidence="2">
    <location>
        <position position="172"/>
    </location>
</feature>
<gene>
    <name evidence="2" type="ORF">S03H2_66252</name>
</gene>
<dbReference type="PANTHER" id="PTHR11461">
    <property type="entry name" value="SERINE PROTEASE INHIBITOR, SERPIN"/>
    <property type="match status" value="1"/>
</dbReference>
<dbReference type="InterPro" id="IPR042178">
    <property type="entry name" value="Serpin_sf_1"/>
</dbReference>
<dbReference type="GO" id="GO:0005615">
    <property type="term" value="C:extracellular space"/>
    <property type="evidence" value="ECO:0007669"/>
    <property type="project" value="InterPro"/>
</dbReference>
<sequence>MESSLQSDLYQAVRETDGNLFYSPYSISLALAMTYAGARGETEQQIADTLHFILPQDRLHPAFNSLDIELSRRGESAKGEDEEGFRLNIVNAIWGQKDYKFLSMFLDDLAENYGAGLRILDFASAPEESRMTINNWVSDQTEGRIEDLIPQDLIDALTRLVLTNAIYFNAAW</sequence>
<dbReference type="AlphaFoldDB" id="X1IBW8"/>
<dbReference type="Pfam" id="PF00079">
    <property type="entry name" value="Serpin"/>
    <property type="match status" value="1"/>
</dbReference>
<protein>
    <recommendedName>
        <fullName evidence="1">Serpin domain-containing protein</fullName>
    </recommendedName>
</protein>
<accession>X1IBW8</accession>
<dbReference type="PANTHER" id="PTHR11461:SF211">
    <property type="entry name" value="GH10112P-RELATED"/>
    <property type="match status" value="1"/>
</dbReference>
<dbReference type="InterPro" id="IPR023796">
    <property type="entry name" value="Serpin_dom"/>
</dbReference>
<feature type="domain" description="Serpin" evidence="1">
    <location>
        <begin position="7"/>
        <end position="172"/>
    </location>
</feature>
<dbReference type="InterPro" id="IPR000215">
    <property type="entry name" value="Serpin_fam"/>
</dbReference>
<dbReference type="InterPro" id="IPR036186">
    <property type="entry name" value="Serpin_sf"/>
</dbReference>
<dbReference type="Gene3D" id="3.30.497.10">
    <property type="entry name" value="Antithrombin, subunit I, domain 2"/>
    <property type="match status" value="1"/>
</dbReference>
<dbReference type="SUPFAM" id="SSF56574">
    <property type="entry name" value="Serpins"/>
    <property type="match status" value="1"/>
</dbReference>
<reference evidence="2" key="1">
    <citation type="journal article" date="2014" name="Front. Microbiol.">
        <title>High frequency of phylogenetically diverse reductive dehalogenase-homologous genes in deep subseafloor sedimentary metagenomes.</title>
        <authorList>
            <person name="Kawai M."/>
            <person name="Futagami T."/>
            <person name="Toyoda A."/>
            <person name="Takaki Y."/>
            <person name="Nishi S."/>
            <person name="Hori S."/>
            <person name="Arai W."/>
            <person name="Tsubouchi T."/>
            <person name="Morono Y."/>
            <person name="Uchiyama I."/>
            <person name="Ito T."/>
            <person name="Fujiyama A."/>
            <person name="Inagaki F."/>
            <person name="Takami H."/>
        </authorList>
    </citation>
    <scope>NUCLEOTIDE SEQUENCE</scope>
    <source>
        <strain evidence="2">Expedition CK06-06</strain>
    </source>
</reference>
<name>X1IBW8_9ZZZZ</name>
<organism evidence="2">
    <name type="scientific">marine sediment metagenome</name>
    <dbReference type="NCBI Taxonomy" id="412755"/>
    <lineage>
        <taxon>unclassified sequences</taxon>
        <taxon>metagenomes</taxon>
        <taxon>ecological metagenomes</taxon>
    </lineage>
</organism>